<evidence type="ECO:0000313" key="3">
    <source>
        <dbReference type="Proteomes" id="UP001497482"/>
    </source>
</evidence>
<proteinExistence type="predicted"/>
<feature type="region of interest" description="Disordered" evidence="1">
    <location>
        <begin position="82"/>
        <end position="118"/>
    </location>
</feature>
<name>A0AAV2KIA3_KNICA</name>
<evidence type="ECO:0000313" key="2">
    <source>
        <dbReference type="EMBL" id="CAL1588573.1"/>
    </source>
</evidence>
<organism evidence="2 3">
    <name type="scientific">Knipowitschia caucasica</name>
    <name type="common">Caucasian dwarf goby</name>
    <name type="synonym">Pomatoschistus caucasicus</name>
    <dbReference type="NCBI Taxonomy" id="637954"/>
    <lineage>
        <taxon>Eukaryota</taxon>
        <taxon>Metazoa</taxon>
        <taxon>Chordata</taxon>
        <taxon>Craniata</taxon>
        <taxon>Vertebrata</taxon>
        <taxon>Euteleostomi</taxon>
        <taxon>Actinopterygii</taxon>
        <taxon>Neopterygii</taxon>
        <taxon>Teleostei</taxon>
        <taxon>Neoteleostei</taxon>
        <taxon>Acanthomorphata</taxon>
        <taxon>Gobiaria</taxon>
        <taxon>Gobiiformes</taxon>
        <taxon>Gobioidei</taxon>
        <taxon>Gobiidae</taxon>
        <taxon>Gobiinae</taxon>
        <taxon>Knipowitschia</taxon>
    </lineage>
</organism>
<dbReference type="EMBL" id="OZ035840">
    <property type="protein sequence ID" value="CAL1588573.1"/>
    <property type="molecule type" value="Genomic_DNA"/>
</dbReference>
<reference evidence="2 3" key="1">
    <citation type="submission" date="2024-04" db="EMBL/GenBank/DDBJ databases">
        <authorList>
            <person name="Waldvogel A.-M."/>
            <person name="Schoenle A."/>
        </authorList>
    </citation>
    <scope>NUCLEOTIDE SEQUENCE [LARGE SCALE GENOMIC DNA]</scope>
</reference>
<dbReference type="Proteomes" id="UP001497482">
    <property type="component" value="Chromosome 18"/>
</dbReference>
<dbReference type="AlphaFoldDB" id="A0AAV2KIA3"/>
<evidence type="ECO:0000256" key="1">
    <source>
        <dbReference type="SAM" id="MobiDB-lite"/>
    </source>
</evidence>
<gene>
    <name evidence="2" type="ORF">KC01_LOCUS18350</name>
</gene>
<accession>A0AAV2KIA3</accession>
<protein>
    <submittedName>
        <fullName evidence="2">Uncharacterized protein</fullName>
    </submittedName>
</protein>
<keyword evidence="3" id="KW-1185">Reference proteome</keyword>
<sequence length="118" mass="12964">MRLTPETSILRSPRPCVAVSPGPDVLMISRRLRPHRLLYARRTASSKVPMSRNYPPAVQMLFPPQRSLLSLSRTVLLPLLLPSSQHPGTTPPSRPSLLPSPEKASTLFYPSAQKAGGM</sequence>